<dbReference type="Proteomes" id="UP001054837">
    <property type="component" value="Unassembled WGS sequence"/>
</dbReference>
<proteinExistence type="predicted"/>
<name>A0AAV4N970_9ARAC</name>
<keyword evidence="2" id="KW-1185">Reference proteome</keyword>
<gene>
    <name evidence="1" type="ORF">CDAR_26251</name>
</gene>
<dbReference type="EMBL" id="BPLQ01001355">
    <property type="protein sequence ID" value="GIX81046.1"/>
    <property type="molecule type" value="Genomic_DNA"/>
</dbReference>
<reference evidence="1 2" key="1">
    <citation type="submission" date="2021-06" db="EMBL/GenBank/DDBJ databases">
        <title>Caerostris darwini draft genome.</title>
        <authorList>
            <person name="Kono N."/>
            <person name="Arakawa K."/>
        </authorList>
    </citation>
    <scope>NUCLEOTIDE SEQUENCE [LARGE SCALE GENOMIC DNA]</scope>
</reference>
<organism evidence="1 2">
    <name type="scientific">Caerostris darwini</name>
    <dbReference type="NCBI Taxonomy" id="1538125"/>
    <lineage>
        <taxon>Eukaryota</taxon>
        <taxon>Metazoa</taxon>
        <taxon>Ecdysozoa</taxon>
        <taxon>Arthropoda</taxon>
        <taxon>Chelicerata</taxon>
        <taxon>Arachnida</taxon>
        <taxon>Araneae</taxon>
        <taxon>Araneomorphae</taxon>
        <taxon>Entelegynae</taxon>
        <taxon>Araneoidea</taxon>
        <taxon>Araneidae</taxon>
        <taxon>Caerostris</taxon>
    </lineage>
</organism>
<protein>
    <submittedName>
        <fullName evidence="1">Uncharacterized protein</fullName>
    </submittedName>
</protein>
<evidence type="ECO:0000313" key="2">
    <source>
        <dbReference type="Proteomes" id="UP001054837"/>
    </source>
</evidence>
<sequence length="159" mass="17720">MNYVLRRDPIRNTSQIRIHFHFNPHITYHSILLLTNIQYLNTPHPSQQNELRSSLLPLIPTPLHKHVRQISLYDPPCLLLPHPLHPDKSSPHPCLMENVTPTPEKWSMAVTDRPGICHVGGGGRESPPSPDSCQPLLGADGERGGAVNEMGEAVLLYGI</sequence>
<accession>A0AAV4N970</accession>
<dbReference type="AlphaFoldDB" id="A0AAV4N970"/>
<comment type="caution">
    <text evidence="1">The sequence shown here is derived from an EMBL/GenBank/DDBJ whole genome shotgun (WGS) entry which is preliminary data.</text>
</comment>
<evidence type="ECO:0000313" key="1">
    <source>
        <dbReference type="EMBL" id="GIX81046.1"/>
    </source>
</evidence>